<proteinExistence type="predicted"/>
<evidence type="ECO:0000313" key="1">
    <source>
        <dbReference type="EMBL" id="MDB6176975.1"/>
    </source>
</evidence>
<accession>A0ABT4ZCI2</accession>
<sequence>MTNRIAVALGLLIVGVFAIDMLWLGGGLPVWAGKQLTALIDQVSFWR</sequence>
<evidence type="ECO:0008006" key="3">
    <source>
        <dbReference type="Google" id="ProtNLM"/>
    </source>
</evidence>
<name>A0ABT4ZCI2_9RHOB</name>
<gene>
    <name evidence="1" type="ORF">PAF17_05570</name>
</gene>
<dbReference type="RefSeq" id="WP_271888103.1">
    <property type="nucleotide sequence ID" value="NZ_JAQBIE010000005.1"/>
</dbReference>
<protein>
    <recommendedName>
        <fullName evidence="3">Glyceraldehyde-3-phosphate dehydrogenase</fullName>
    </recommendedName>
</protein>
<dbReference type="Proteomes" id="UP001165641">
    <property type="component" value="Unassembled WGS sequence"/>
</dbReference>
<evidence type="ECO:0000313" key="2">
    <source>
        <dbReference type="Proteomes" id="UP001165641"/>
    </source>
</evidence>
<keyword evidence="2" id="KW-1185">Reference proteome</keyword>
<dbReference type="EMBL" id="JAQBIE010000005">
    <property type="protein sequence ID" value="MDB6176975.1"/>
    <property type="molecule type" value="Genomic_DNA"/>
</dbReference>
<reference evidence="1" key="1">
    <citation type="submission" date="2022-12" db="EMBL/GenBank/DDBJ databases">
        <title>Paracoccus onchidii sp. nov., isolated from a marine invertebrate from the South China Sea.</title>
        <authorList>
            <person name="Xu S."/>
            <person name="Liu Z."/>
            <person name="Xu Y."/>
        </authorList>
    </citation>
    <scope>NUCLEOTIDE SEQUENCE</scope>
    <source>
        <strain evidence="1">Z330</strain>
    </source>
</reference>
<organism evidence="1 2">
    <name type="scientific">Paracoccus onchidii</name>
    <dbReference type="NCBI Taxonomy" id="3017813"/>
    <lineage>
        <taxon>Bacteria</taxon>
        <taxon>Pseudomonadati</taxon>
        <taxon>Pseudomonadota</taxon>
        <taxon>Alphaproteobacteria</taxon>
        <taxon>Rhodobacterales</taxon>
        <taxon>Paracoccaceae</taxon>
        <taxon>Paracoccus</taxon>
    </lineage>
</organism>
<comment type="caution">
    <text evidence="1">The sequence shown here is derived from an EMBL/GenBank/DDBJ whole genome shotgun (WGS) entry which is preliminary data.</text>
</comment>